<feature type="domain" description="FAD-binding FR-type" evidence="5">
    <location>
        <begin position="116"/>
        <end position="221"/>
    </location>
</feature>
<comment type="caution">
    <text evidence="6">The sequence shown here is derived from an EMBL/GenBank/DDBJ whole genome shotgun (WGS) entry which is preliminary data.</text>
</comment>
<dbReference type="PROSITE" id="PS00197">
    <property type="entry name" value="2FE2S_FER_1"/>
    <property type="match status" value="1"/>
</dbReference>
<dbReference type="InterPro" id="IPR050415">
    <property type="entry name" value="MRET"/>
</dbReference>
<dbReference type="Gene3D" id="3.40.50.80">
    <property type="entry name" value="Nucleotide-binding domain of ferredoxin-NADP reductase (FNR) module"/>
    <property type="match status" value="1"/>
</dbReference>
<keyword evidence="3" id="KW-0411">Iron-sulfur</keyword>
<dbReference type="SUPFAM" id="SSF54292">
    <property type="entry name" value="2Fe-2S ferredoxin-like"/>
    <property type="match status" value="1"/>
</dbReference>
<keyword evidence="2" id="KW-0001">2Fe-2S</keyword>
<evidence type="ECO:0000259" key="4">
    <source>
        <dbReference type="PROSITE" id="PS51085"/>
    </source>
</evidence>
<comment type="cofactor">
    <cofactor evidence="1">
        <name>FAD</name>
        <dbReference type="ChEBI" id="CHEBI:57692"/>
    </cofactor>
</comment>
<dbReference type="PANTHER" id="PTHR47354:SF5">
    <property type="entry name" value="PROTEIN RFBI"/>
    <property type="match status" value="1"/>
</dbReference>
<dbReference type="InterPro" id="IPR012675">
    <property type="entry name" value="Beta-grasp_dom_sf"/>
</dbReference>
<dbReference type="SUPFAM" id="SSF52343">
    <property type="entry name" value="Ferredoxin reductase-like, C-terminal NADP-linked domain"/>
    <property type="match status" value="1"/>
</dbReference>
<evidence type="ECO:0000256" key="1">
    <source>
        <dbReference type="ARBA" id="ARBA00001974"/>
    </source>
</evidence>
<proteinExistence type="predicted"/>
<dbReference type="InterPro" id="IPR017927">
    <property type="entry name" value="FAD-bd_FR_type"/>
</dbReference>
<dbReference type="InterPro" id="IPR001041">
    <property type="entry name" value="2Fe-2S_ferredoxin-type"/>
</dbReference>
<dbReference type="InterPro" id="IPR008333">
    <property type="entry name" value="Cbr1-like_FAD-bd_dom"/>
</dbReference>
<dbReference type="PRINTS" id="PR00410">
    <property type="entry name" value="PHEHYDRXLASE"/>
</dbReference>
<dbReference type="Proteomes" id="UP001229081">
    <property type="component" value="Unassembled WGS sequence"/>
</dbReference>
<dbReference type="Gene3D" id="3.10.20.30">
    <property type="match status" value="1"/>
</dbReference>
<dbReference type="EMBL" id="JAUFSA010000001">
    <property type="protein sequence ID" value="MDP7733966.1"/>
    <property type="molecule type" value="Genomic_DNA"/>
</dbReference>
<keyword evidence="2" id="KW-0479">Metal-binding</keyword>
<evidence type="ECO:0000313" key="7">
    <source>
        <dbReference type="Proteomes" id="UP001229081"/>
    </source>
</evidence>
<evidence type="ECO:0000256" key="2">
    <source>
        <dbReference type="ARBA" id="ARBA00022714"/>
    </source>
</evidence>
<keyword evidence="2" id="KW-0408">Iron</keyword>
<dbReference type="Gene3D" id="2.40.30.10">
    <property type="entry name" value="Translation factors"/>
    <property type="match status" value="1"/>
</dbReference>
<dbReference type="Pfam" id="PF00111">
    <property type="entry name" value="Fer2"/>
    <property type="match status" value="1"/>
</dbReference>
<dbReference type="CDD" id="cd00207">
    <property type="entry name" value="fer2"/>
    <property type="match status" value="1"/>
</dbReference>
<dbReference type="PROSITE" id="PS51085">
    <property type="entry name" value="2FE2S_FER_2"/>
    <property type="match status" value="1"/>
</dbReference>
<reference evidence="6" key="1">
    <citation type="submission" date="2023-06" db="EMBL/GenBank/DDBJ databases">
        <title>Identification of two novel mycobacterium reveal diversities and complexities of Mycobacterium gordonae clade.</title>
        <authorList>
            <person name="Matsumoto Y."/>
            <person name="Nakamura S."/>
            <person name="Motooka D."/>
            <person name="Fukushima K."/>
        </authorList>
    </citation>
    <scope>NUCLEOTIDE SEQUENCE</scope>
    <source>
        <strain evidence="6">TY812</strain>
    </source>
</reference>
<dbReference type="GO" id="GO:0051537">
    <property type="term" value="F:2 iron, 2 sulfur cluster binding"/>
    <property type="evidence" value="ECO:0007669"/>
    <property type="project" value="UniProtKB-KW"/>
</dbReference>
<accession>A0A4R5WYU4</accession>
<protein>
    <submittedName>
        <fullName evidence="6">FAD-binding oxidoreductase</fullName>
    </submittedName>
</protein>
<dbReference type="Pfam" id="PF00175">
    <property type="entry name" value="NAD_binding_1"/>
    <property type="match status" value="1"/>
</dbReference>
<dbReference type="GO" id="GO:0016491">
    <property type="term" value="F:oxidoreductase activity"/>
    <property type="evidence" value="ECO:0007669"/>
    <property type="project" value="InterPro"/>
</dbReference>
<dbReference type="AlphaFoldDB" id="A0A4R5WYU4"/>
<dbReference type="InterPro" id="IPR001433">
    <property type="entry name" value="OxRdtase_FAD/NAD-bd"/>
</dbReference>
<evidence type="ECO:0000313" key="6">
    <source>
        <dbReference type="EMBL" id="MDP7733966.1"/>
    </source>
</evidence>
<name>A0A4R5WYU4_9MYCO</name>
<dbReference type="InterPro" id="IPR017938">
    <property type="entry name" value="Riboflavin_synthase-like_b-brl"/>
</dbReference>
<dbReference type="PROSITE" id="PS51384">
    <property type="entry name" value="FAD_FR"/>
    <property type="match status" value="1"/>
</dbReference>
<gene>
    <name evidence="6" type="ORF">QXL92_04265</name>
</gene>
<dbReference type="InterPro" id="IPR006058">
    <property type="entry name" value="2Fe2S_fd_BS"/>
</dbReference>
<evidence type="ECO:0000256" key="3">
    <source>
        <dbReference type="ARBA" id="ARBA00023014"/>
    </source>
</evidence>
<organism evidence="6 7">
    <name type="scientific">Mycobacterium paragordonae</name>
    <dbReference type="NCBI Taxonomy" id="1389713"/>
    <lineage>
        <taxon>Bacteria</taxon>
        <taxon>Bacillati</taxon>
        <taxon>Actinomycetota</taxon>
        <taxon>Actinomycetes</taxon>
        <taxon>Mycobacteriales</taxon>
        <taxon>Mycobacteriaceae</taxon>
        <taxon>Mycobacterium</taxon>
    </lineage>
</organism>
<dbReference type="RefSeq" id="WP_133435386.1">
    <property type="nucleotide sequence ID" value="NZ_JAUFSA010000001.1"/>
</dbReference>
<dbReference type="InterPro" id="IPR036010">
    <property type="entry name" value="2Fe-2S_ferredoxin-like_sf"/>
</dbReference>
<sequence length="356" mass="37914">MTEIADTPVDTELRCYDVVLVTQEGVQSTIRCDSGTTVLDAAEGSGLVLKSACQAGGCGACSAVLSEGQVEMGDHDPDVIETPEEAGGILLCRSFPRADCRIDLPYGRGQVVTAPPALHRARIVGLDLVAETVMRLRLTLLPDADGSCSADFESGQFVRVTVPGTEARRAYSPANVANWDGVLEFYIRLLPGGLMSGYLTGAAAIGDELNVSSANGDFALRENGLRPRWFIAGGTGLSPLLSMLSRMAEWGDAQSARLFFGVTRHTEVFGQDELRALATSLPNFRFDTVVWQPDPEWPGATGNPVELAAAEAALLDEWPDVYVCGPPPMVDAAYAALTAVGIPRDQIHAERFSAVQ</sequence>
<dbReference type="InterPro" id="IPR039261">
    <property type="entry name" value="FNR_nucleotide-bd"/>
</dbReference>
<dbReference type="SUPFAM" id="SSF63380">
    <property type="entry name" value="Riboflavin synthase domain-like"/>
    <property type="match status" value="1"/>
</dbReference>
<dbReference type="Pfam" id="PF00970">
    <property type="entry name" value="FAD_binding_6"/>
    <property type="match status" value="1"/>
</dbReference>
<feature type="domain" description="2Fe-2S ferredoxin-type" evidence="4">
    <location>
        <begin position="16"/>
        <end position="108"/>
    </location>
</feature>
<dbReference type="PANTHER" id="PTHR47354">
    <property type="entry name" value="NADH OXIDOREDUCTASE HCR"/>
    <property type="match status" value="1"/>
</dbReference>
<evidence type="ECO:0000259" key="5">
    <source>
        <dbReference type="PROSITE" id="PS51384"/>
    </source>
</evidence>